<feature type="domain" description="OmpA-like" evidence="6">
    <location>
        <begin position="318"/>
        <end position="435"/>
    </location>
</feature>
<dbReference type="PANTHER" id="PTHR30329:SF21">
    <property type="entry name" value="LIPOPROTEIN YIAD-RELATED"/>
    <property type="match status" value="1"/>
</dbReference>
<reference evidence="7 8" key="1">
    <citation type="submission" date="2016-10" db="EMBL/GenBank/DDBJ databases">
        <authorList>
            <person name="de Groot N.N."/>
        </authorList>
    </citation>
    <scope>NUCLEOTIDE SEQUENCE [LARGE SCALE GENOMIC DNA]</scope>
    <source>
        <strain evidence="7 8">DSM 26000</strain>
    </source>
</reference>
<keyword evidence="3" id="KW-0998">Cell outer membrane</keyword>
<dbReference type="CDD" id="cd07185">
    <property type="entry name" value="OmpA_C-like"/>
    <property type="match status" value="1"/>
</dbReference>
<sequence>MSLNIIDLIKGQLGSGEISQASTNLGESESSISKAISVLLPTIVGGLANNHDKPGVLDSILGASAGNSAGNLTEGSNNSMITTILTALFGDKLSAITNSVSSYSGVSENSASSLLNMVTGATVGSLGTYASENNLGTSGLSSLLSEQKGIVSTLLPAGISLASLGLGHWGTSETTAVPPVTENIKVTSFDEPKVDVTRAGETHMNVEPENNNGGGSIWKWLLPLLLALIAAWFIWSRYNKSKDANTTASNTDSTMMKSDTMNTAPMMVDSTAMNASTKTDTDIDLNGKMIKGYAGGMEASMISFLKSGGYQNAADDAALKGTWYNFDKVNFKIGSATDLEAGSQGQLENLVAILKAYPEAKIKVGGYTDKTGDEAKNLTLSQERADFIKNALTKSGVGSQVLEAKGYGSSQATVAATATNDERAIDRKMAVRFAK</sequence>
<name>A0A1I3IXZ8_9FLAO</name>
<dbReference type="PANTHER" id="PTHR30329">
    <property type="entry name" value="STATOR ELEMENT OF FLAGELLAR MOTOR COMPLEX"/>
    <property type="match status" value="1"/>
</dbReference>
<dbReference type="Pfam" id="PF00691">
    <property type="entry name" value="OmpA"/>
    <property type="match status" value="1"/>
</dbReference>
<gene>
    <name evidence="7" type="ORF">SAMN05443292_2841</name>
</gene>
<dbReference type="PROSITE" id="PS51123">
    <property type="entry name" value="OMPA_2"/>
    <property type="match status" value="1"/>
</dbReference>
<dbReference type="Pfam" id="PF06078">
    <property type="entry name" value="DUF937"/>
    <property type="match status" value="1"/>
</dbReference>
<evidence type="ECO:0000256" key="2">
    <source>
        <dbReference type="ARBA" id="ARBA00023136"/>
    </source>
</evidence>
<proteinExistence type="predicted"/>
<dbReference type="InterPro" id="IPR036737">
    <property type="entry name" value="OmpA-like_sf"/>
</dbReference>
<evidence type="ECO:0000256" key="5">
    <source>
        <dbReference type="SAM" id="Phobius"/>
    </source>
</evidence>
<organism evidence="7 8">
    <name type="scientific">Halpernia frigidisoli</name>
    <dbReference type="NCBI Taxonomy" id="1125876"/>
    <lineage>
        <taxon>Bacteria</taxon>
        <taxon>Pseudomonadati</taxon>
        <taxon>Bacteroidota</taxon>
        <taxon>Flavobacteriia</taxon>
        <taxon>Flavobacteriales</taxon>
        <taxon>Weeksellaceae</taxon>
        <taxon>Chryseobacterium group</taxon>
        <taxon>Halpernia</taxon>
    </lineage>
</organism>
<dbReference type="AlphaFoldDB" id="A0A1I3IXZ8"/>
<dbReference type="STRING" id="1125876.SAMN05443292_2841"/>
<evidence type="ECO:0000313" key="7">
    <source>
        <dbReference type="EMBL" id="SFI52847.1"/>
    </source>
</evidence>
<feature type="transmembrane region" description="Helical" evidence="5">
    <location>
        <begin position="217"/>
        <end position="235"/>
    </location>
</feature>
<dbReference type="SUPFAM" id="SSF103088">
    <property type="entry name" value="OmpA-like"/>
    <property type="match status" value="1"/>
</dbReference>
<evidence type="ECO:0000256" key="3">
    <source>
        <dbReference type="ARBA" id="ARBA00023237"/>
    </source>
</evidence>
<evidence type="ECO:0000256" key="1">
    <source>
        <dbReference type="ARBA" id="ARBA00004442"/>
    </source>
</evidence>
<evidence type="ECO:0000313" key="8">
    <source>
        <dbReference type="Proteomes" id="UP000198931"/>
    </source>
</evidence>
<dbReference type="Gene3D" id="3.30.1330.60">
    <property type="entry name" value="OmpA-like domain"/>
    <property type="match status" value="1"/>
</dbReference>
<dbReference type="OrthoDB" id="9782229at2"/>
<dbReference type="RefSeq" id="WP_090082331.1">
    <property type="nucleotide sequence ID" value="NZ_FOQT01000005.1"/>
</dbReference>
<keyword evidence="5" id="KW-0812">Transmembrane</keyword>
<dbReference type="PRINTS" id="PR01021">
    <property type="entry name" value="OMPADOMAIN"/>
</dbReference>
<accession>A0A1I3IXZ8</accession>
<keyword evidence="2 4" id="KW-0472">Membrane</keyword>
<dbReference type="InterPro" id="IPR006664">
    <property type="entry name" value="OMP_bac"/>
</dbReference>
<dbReference type="Proteomes" id="UP000198931">
    <property type="component" value="Unassembled WGS sequence"/>
</dbReference>
<dbReference type="EMBL" id="FOQT01000005">
    <property type="protein sequence ID" value="SFI52847.1"/>
    <property type="molecule type" value="Genomic_DNA"/>
</dbReference>
<dbReference type="GO" id="GO:0009279">
    <property type="term" value="C:cell outer membrane"/>
    <property type="evidence" value="ECO:0007669"/>
    <property type="project" value="UniProtKB-SubCell"/>
</dbReference>
<evidence type="ECO:0000259" key="6">
    <source>
        <dbReference type="PROSITE" id="PS51123"/>
    </source>
</evidence>
<protein>
    <submittedName>
        <fullName evidence="7">OmpA family protein</fullName>
    </submittedName>
</protein>
<dbReference type="InterPro" id="IPR006665">
    <property type="entry name" value="OmpA-like"/>
</dbReference>
<keyword evidence="5" id="KW-1133">Transmembrane helix</keyword>
<dbReference type="InterPro" id="IPR009282">
    <property type="entry name" value="DUF937"/>
</dbReference>
<keyword evidence="8" id="KW-1185">Reference proteome</keyword>
<dbReference type="InterPro" id="IPR050330">
    <property type="entry name" value="Bact_OuterMem_StrucFunc"/>
</dbReference>
<comment type="subcellular location">
    <subcellularLocation>
        <location evidence="1">Cell outer membrane</location>
    </subcellularLocation>
</comment>
<evidence type="ECO:0000256" key="4">
    <source>
        <dbReference type="PROSITE-ProRule" id="PRU00473"/>
    </source>
</evidence>